<dbReference type="GO" id="GO:0005634">
    <property type="term" value="C:nucleus"/>
    <property type="evidence" value="ECO:0007669"/>
    <property type="project" value="TreeGrafter"/>
</dbReference>
<feature type="region of interest" description="Disordered" evidence="13">
    <location>
        <begin position="70"/>
        <end position="149"/>
    </location>
</feature>
<evidence type="ECO:0000256" key="4">
    <source>
        <dbReference type="ARBA" id="ARBA00012483"/>
    </source>
</evidence>
<evidence type="ECO:0000259" key="14">
    <source>
        <dbReference type="PROSITE" id="PS50089"/>
    </source>
</evidence>
<comment type="subcellular location">
    <subcellularLocation>
        <location evidence="2">Nucleus</location>
    </subcellularLocation>
</comment>
<evidence type="ECO:0000256" key="9">
    <source>
        <dbReference type="ARBA" id="ARBA00022833"/>
    </source>
</evidence>
<keyword evidence="8" id="KW-0833">Ubl conjugation pathway</keyword>
<evidence type="ECO:0000256" key="2">
    <source>
        <dbReference type="ARBA" id="ARBA00004123"/>
    </source>
</evidence>
<evidence type="ECO:0000256" key="7">
    <source>
        <dbReference type="ARBA" id="ARBA00022771"/>
    </source>
</evidence>
<dbReference type="GO" id="GO:0060816">
    <property type="term" value="P:random inactivation of X chromosome"/>
    <property type="evidence" value="ECO:0007669"/>
    <property type="project" value="TreeGrafter"/>
</dbReference>
<keyword evidence="9" id="KW-0862">Zinc</keyword>
<organism evidence="15 16">
    <name type="scientific">Suricata suricatta</name>
    <name type="common">Meerkat</name>
    <dbReference type="NCBI Taxonomy" id="37032"/>
    <lineage>
        <taxon>Eukaryota</taxon>
        <taxon>Metazoa</taxon>
        <taxon>Chordata</taxon>
        <taxon>Craniata</taxon>
        <taxon>Vertebrata</taxon>
        <taxon>Euteleostomi</taxon>
        <taxon>Mammalia</taxon>
        <taxon>Eutheria</taxon>
        <taxon>Laurasiatheria</taxon>
        <taxon>Carnivora</taxon>
        <taxon>Feliformia</taxon>
        <taxon>Herpestidae</taxon>
        <taxon>Suricata</taxon>
    </lineage>
</organism>
<evidence type="ECO:0000256" key="1">
    <source>
        <dbReference type="ARBA" id="ARBA00000900"/>
    </source>
</evidence>
<dbReference type="OMA" id="PICITEY"/>
<comment type="catalytic activity">
    <reaction evidence="1">
        <text>S-ubiquitinyl-[E2 ubiquitin-conjugating enzyme]-L-cysteine + [acceptor protein]-L-lysine = [E2 ubiquitin-conjugating enzyme]-L-cysteine + N(6)-ubiquitinyl-[acceptor protein]-L-lysine.</text>
        <dbReference type="EC" id="2.3.2.27"/>
    </reaction>
</comment>
<dbReference type="Pfam" id="PF13639">
    <property type="entry name" value="zf-RING_2"/>
    <property type="match status" value="1"/>
</dbReference>
<dbReference type="PANTHER" id="PTHR45931:SF1">
    <property type="entry name" value="RING-TYPE DOMAIN-CONTAINING PROTEIN"/>
    <property type="match status" value="1"/>
</dbReference>
<dbReference type="PROSITE" id="PS50089">
    <property type="entry name" value="ZF_RING_2"/>
    <property type="match status" value="1"/>
</dbReference>
<keyword evidence="7 12" id="KW-0863">Zinc-finger</keyword>
<dbReference type="EC" id="2.3.2.27" evidence="4"/>
<dbReference type="GO" id="GO:0061630">
    <property type="term" value="F:ubiquitin protein ligase activity"/>
    <property type="evidence" value="ECO:0007669"/>
    <property type="project" value="TreeGrafter"/>
</dbReference>
<dbReference type="GO" id="GO:0008270">
    <property type="term" value="F:zinc ion binding"/>
    <property type="evidence" value="ECO:0007669"/>
    <property type="project" value="UniProtKB-KW"/>
</dbReference>
<dbReference type="InterPro" id="IPR058896">
    <property type="entry name" value="RNF6/12_N"/>
</dbReference>
<dbReference type="Ensembl" id="ENSSSUT00005035492.1">
    <property type="protein sequence ID" value="ENSSSUP00005031107.1"/>
    <property type="gene ID" value="ENSSSUG00005020076.1"/>
</dbReference>
<feature type="compositionally biased region" description="Polar residues" evidence="13">
    <location>
        <begin position="163"/>
        <end position="190"/>
    </location>
</feature>
<feature type="domain" description="RING-type" evidence="14">
    <location>
        <begin position="535"/>
        <end position="576"/>
    </location>
</feature>
<dbReference type="InterPro" id="IPR051834">
    <property type="entry name" value="RING_finger_E3_ligase"/>
</dbReference>
<comment type="similarity">
    <text evidence="11">Belongs to the RNF12 family.</text>
</comment>
<evidence type="ECO:0000256" key="11">
    <source>
        <dbReference type="ARBA" id="ARBA00038418"/>
    </source>
</evidence>
<protein>
    <recommendedName>
        <fullName evidence="4">RING-type E3 ubiquitin transferase</fullName>
        <ecNumber evidence="4">2.3.2.27</ecNumber>
    </recommendedName>
</protein>
<feature type="region of interest" description="Disordered" evidence="13">
    <location>
        <begin position="1"/>
        <end position="21"/>
    </location>
</feature>
<dbReference type="InterPro" id="IPR013083">
    <property type="entry name" value="Znf_RING/FYVE/PHD"/>
</dbReference>
<keyword evidence="16" id="KW-1185">Reference proteome</keyword>
<dbReference type="Proteomes" id="UP000472268">
    <property type="component" value="Unplaced"/>
</dbReference>
<reference evidence="15" key="1">
    <citation type="submission" date="2025-08" db="UniProtKB">
        <authorList>
            <consortium name="Ensembl"/>
        </authorList>
    </citation>
    <scope>IDENTIFICATION</scope>
</reference>
<evidence type="ECO:0000256" key="12">
    <source>
        <dbReference type="PROSITE-ProRule" id="PRU00175"/>
    </source>
</evidence>
<evidence type="ECO:0000256" key="5">
    <source>
        <dbReference type="ARBA" id="ARBA00022679"/>
    </source>
</evidence>
<comment type="pathway">
    <text evidence="3">Protein modification; protein ubiquitination.</text>
</comment>
<evidence type="ECO:0000256" key="10">
    <source>
        <dbReference type="ARBA" id="ARBA00023242"/>
    </source>
</evidence>
<feature type="region of interest" description="Disordered" evidence="13">
    <location>
        <begin position="163"/>
        <end position="228"/>
    </location>
</feature>
<dbReference type="GO" id="GO:0016567">
    <property type="term" value="P:protein ubiquitination"/>
    <property type="evidence" value="ECO:0007669"/>
    <property type="project" value="TreeGrafter"/>
</dbReference>
<dbReference type="PANTHER" id="PTHR45931">
    <property type="entry name" value="SI:CH211-59O9.10"/>
    <property type="match status" value="1"/>
</dbReference>
<feature type="compositionally biased region" description="Low complexity" evidence="13">
    <location>
        <begin position="136"/>
        <end position="149"/>
    </location>
</feature>
<evidence type="ECO:0000313" key="15">
    <source>
        <dbReference type="Ensembl" id="ENSSSUP00005031107.1"/>
    </source>
</evidence>
<dbReference type="Gene3D" id="3.30.40.10">
    <property type="entry name" value="Zinc/RING finger domain, C3HC4 (zinc finger)"/>
    <property type="match status" value="1"/>
</dbReference>
<sequence length="589" mass="65114">MENTDSDGEDGSAALRQRQMDRSVREENFYEFVNNLSEEDYKLMRDNDLLGIPGESTVEELLKRLQQIKENSPAYSEENAGGEESSNKSGEYLLDCLNPFGQTEDVTSGQRENQSWEETSQINSDGNDSTFSLPVNSNPNNGSPNPENEYVASTRYYRAYNTENSQNPAENIQSESTFIGSPGSEQSTTEALIHGPVTRGQRRARSRRPNHRRTRAGTASPAPNRTNEQRFHYSLRDQILQPLVNETENFPRIPHQETSRQQITGLELQNRGLAAASGTSGALHKESSPGTTNDGESCRLGEINPTIPPNPELGQVCPRAHSQRDSIATRIQLTCEIPNDTVSLESEQGGVGNIFPHSENARIPSRHILLTTGFNDIPCPPIQSTLRQTVTGSSDLSDSDLSENASNAMTPSDCNSNPSSDFYSTSTLISSSDSNYMSNFNSTSMPSSSSRDEDSEINSVIFEGSNNISLSPGSLSETRQENRSLSPITFDYGDSWDQFYPVFYNSDDQWTGLPKAQIDNLAIRSFGEGDALQSCAICITEYTEGNKVHILPCTHEFHVDCVDRWLSENSTCPICHTEVAYSAQRQNSD</sequence>
<keyword evidence="10" id="KW-0539">Nucleus</keyword>
<evidence type="ECO:0000256" key="3">
    <source>
        <dbReference type="ARBA" id="ARBA00004906"/>
    </source>
</evidence>
<feature type="region of interest" description="Disordered" evidence="13">
    <location>
        <begin position="388"/>
        <end position="419"/>
    </location>
</feature>
<dbReference type="SMART" id="SM00184">
    <property type="entry name" value="RING"/>
    <property type="match status" value="1"/>
</dbReference>
<evidence type="ECO:0000256" key="13">
    <source>
        <dbReference type="SAM" id="MobiDB-lite"/>
    </source>
</evidence>
<evidence type="ECO:0000313" key="16">
    <source>
        <dbReference type="Proteomes" id="UP000472268"/>
    </source>
</evidence>
<feature type="compositionally biased region" description="Acidic residues" evidence="13">
    <location>
        <begin position="1"/>
        <end position="10"/>
    </location>
</feature>
<feature type="region of interest" description="Disordered" evidence="13">
    <location>
        <begin position="274"/>
        <end position="296"/>
    </location>
</feature>
<dbReference type="AlphaFoldDB" id="A0A673VBQ4"/>
<gene>
    <name evidence="15" type="primary">LOC115284122</name>
</gene>
<dbReference type="Pfam" id="PF25914">
    <property type="entry name" value="RNF6_N"/>
    <property type="match status" value="1"/>
</dbReference>
<feature type="compositionally biased region" description="Basic residues" evidence="13">
    <location>
        <begin position="200"/>
        <end position="215"/>
    </location>
</feature>
<feature type="compositionally biased region" description="Low complexity" evidence="13">
    <location>
        <begin position="74"/>
        <end position="92"/>
    </location>
</feature>
<feature type="compositionally biased region" description="Polar residues" evidence="13">
    <location>
        <begin position="100"/>
        <end position="135"/>
    </location>
</feature>
<name>A0A673VBQ4_SURSU</name>
<proteinExistence type="inferred from homology"/>
<reference evidence="15" key="2">
    <citation type="submission" date="2025-09" db="UniProtKB">
        <authorList>
            <consortium name="Ensembl"/>
        </authorList>
    </citation>
    <scope>IDENTIFICATION</scope>
</reference>
<evidence type="ECO:0000256" key="8">
    <source>
        <dbReference type="ARBA" id="ARBA00022786"/>
    </source>
</evidence>
<evidence type="ECO:0000256" key="6">
    <source>
        <dbReference type="ARBA" id="ARBA00022723"/>
    </source>
</evidence>
<accession>A0A673VBQ4</accession>
<dbReference type="SUPFAM" id="SSF57850">
    <property type="entry name" value="RING/U-box"/>
    <property type="match status" value="1"/>
</dbReference>
<dbReference type="InterPro" id="IPR001841">
    <property type="entry name" value="Znf_RING"/>
</dbReference>
<feature type="compositionally biased region" description="Polar residues" evidence="13">
    <location>
        <begin position="403"/>
        <end position="418"/>
    </location>
</feature>
<keyword evidence="6" id="KW-0479">Metal-binding</keyword>
<dbReference type="GO" id="GO:0006511">
    <property type="term" value="P:ubiquitin-dependent protein catabolic process"/>
    <property type="evidence" value="ECO:0007669"/>
    <property type="project" value="TreeGrafter"/>
</dbReference>
<keyword evidence="5" id="KW-0808">Transferase</keyword>